<dbReference type="EMBL" id="MN513374">
    <property type="protein sequence ID" value="QGA87320.1"/>
    <property type="molecule type" value="Genomic_RNA"/>
</dbReference>
<proteinExistence type="predicted"/>
<name>A0A5Q0V191_9VIRU</name>
<reference evidence="1" key="2">
    <citation type="submission" date="2019-09" db="EMBL/GenBank/DDBJ databases">
        <authorList>
            <person name="Ohlund P."/>
            <person name="Hayer J."/>
            <person name="Lunden H."/>
            <person name="Hesson J.C."/>
            <person name="Blomstrom A.-L."/>
        </authorList>
    </citation>
    <scope>NUCLEOTIDE SEQUENCE</scope>
    <source>
        <strain evidence="1">SW6</strain>
    </source>
</reference>
<accession>A0A5Q0V191</accession>
<keyword evidence="1" id="KW-0543">Viral nucleoprotein</keyword>
<keyword evidence="1" id="KW-0946">Virion</keyword>
<dbReference type="KEGG" id="vg:80557490"/>
<dbReference type="Proteomes" id="UP000888040">
    <property type="component" value="Genome"/>
</dbReference>
<evidence type="ECO:0000313" key="1">
    <source>
        <dbReference type="EMBL" id="QGA87320.1"/>
    </source>
</evidence>
<sequence>MAFKQQHYTGAESARILDAEMPDECAAEFTAADTDIAKVIKGAAELQFYLQMVMAEDVFRRVGTSPLNLWALKTELGKLIPSIFEKPAANVGSKALNYMELVLFTIAPATRQVKAGVDSDKFWNIRAYQKVTSAKAKAYVSHAVNCYNTMAGDEAKISPDKLNEHPVGTMIANMQAHWNAHTTGLNDDKIYHVNGTVTLATFKSTTPPSGPPAVGDHNNIMFTIKQASLLALDILNDYTDIAETLGLIVLTPLAGAIFARTAIPQMAGNTAIKAAMPSQAQIVRAINSSAQSGGQHLHWSRADIAAVCAYVATSGMTDRKLAGTITQKTVRQYTTAGKPWSR</sequence>
<protein>
    <submittedName>
        <fullName evidence="1">Nucleocapsid protein</fullName>
    </submittedName>
</protein>
<dbReference type="GeneID" id="80557490"/>
<dbReference type="GO" id="GO:0019013">
    <property type="term" value="C:viral nucleocapsid"/>
    <property type="evidence" value="ECO:0007669"/>
    <property type="project" value="UniProtKB-KW"/>
</dbReference>
<dbReference type="RefSeq" id="YP_010840323.1">
    <property type="nucleotide sequence ID" value="NC_078614.1"/>
</dbReference>
<evidence type="ECO:0000313" key="2">
    <source>
        <dbReference type="Proteomes" id="UP000888040"/>
    </source>
</evidence>
<organism evidence="1 2">
    <name type="scientific">Flen virus</name>
    <dbReference type="NCBI Taxonomy" id="3070912"/>
    <lineage>
        <taxon>Viruses</taxon>
        <taxon>Riboviria</taxon>
        <taxon>Orthornavirae</taxon>
        <taxon>Negarnaviricota</taxon>
        <taxon>Polyploviricotina</taxon>
        <taxon>Bunyaviricetes</taxon>
        <taxon>Elliovirales</taxon>
        <taxon>Phasmaviridae</taxon>
        <taxon>Orthophasmavirus</taxon>
        <taxon>Orthophasmavirus sp. 'flenense'</taxon>
    </lineage>
</organism>
<reference evidence="1" key="1">
    <citation type="journal article" date="2019" name="Viruses">
        <title>Viromics Reveal a Number of Novel RNA Viruses in Swedish Mosquitoes.</title>
        <authorList>
            <person name="Oehlund P."/>
            <person name="Hayer J."/>
            <person name="Lunden H."/>
            <person name="Hesson J.C."/>
            <person name="Blomstroem A.-L."/>
        </authorList>
    </citation>
    <scope>NUCLEOTIDE SEQUENCE</scope>
    <source>
        <strain evidence="1">SW6</strain>
    </source>
</reference>
<feature type="non-terminal residue" evidence="1">
    <location>
        <position position="342"/>
    </location>
</feature>